<feature type="compositionally biased region" description="Polar residues" evidence="10">
    <location>
        <begin position="1"/>
        <end position="13"/>
    </location>
</feature>
<name>A0ABP5MHB6_9MICC</name>
<keyword evidence="7 9" id="KW-0811">Translocation</keyword>
<dbReference type="HAMAP" id="MF_00422">
    <property type="entry name" value="SecE"/>
    <property type="match status" value="1"/>
</dbReference>
<comment type="function">
    <text evidence="9">Essential subunit of the Sec protein translocation channel SecYEG. Clamps together the 2 halves of SecY. May contact the channel plug during translocation.</text>
</comment>
<dbReference type="Proteomes" id="UP001500974">
    <property type="component" value="Unassembled WGS sequence"/>
</dbReference>
<evidence type="ECO:0000256" key="1">
    <source>
        <dbReference type="ARBA" id="ARBA00004370"/>
    </source>
</evidence>
<dbReference type="InterPro" id="IPR001901">
    <property type="entry name" value="Translocase_SecE/Sec61-g"/>
</dbReference>
<comment type="subunit">
    <text evidence="9">Component of the Sec protein translocase complex. Heterotrimer consisting of SecY, SecE and SecG subunits. The heterotrimers can form oligomers, although 1 heterotrimer is thought to be able to translocate proteins. Interacts with the ribosome. Interacts with SecDF, and other proteins may be involved. Interacts with SecA.</text>
</comment>
<comment type="similarity">
    <text evidence="9">Belongs to the SecE/SEC61-gamma family.</text>
</comment>
<evidence type="ECO:0000256" key="9">
    <source>
        <dbReference type="HAMAP-Rule" id="MF_00422"/>
    </source>
</evidence>
<evidence type="ECO:0000313" key="11">
    <source>
        <dbReference type="EMBL" id="GAA2172379.1"/>
    </source>
</evidence>
<keyword evidence="8 9" id="KW-0472">Membrane</keyword>
<evidence type="ECO:0000256" key="4">
    <source>
        <dbReference type="ARBA" id="ARBA00022692"/>
    </source>
</evidence>
<comment type="caution">
    <text evidence="11">The sequence shown here is derived from an EMBL/GenBank/DDBJ whole genome shotgun (WGS) entry which is preliminary data.</text>
</comment>
<keyword evidence="6 9" id="KW-1133">Transmembrane helix</keyword>
<dbReference type="PANTHER" id="PTHR33910:SF1">
    <property type="entry name" value="PROTEIN TRANSLOCASE SUBUNIT SECE"/>
    <property type="match status" value="1"/>
</dbReference>
<accession>A0ABP5MHB6</accession>
<keyword evidence="3 9" id="KW-1003">Cell membrane</keyword>
<proteinExistence type="inferred from homology"/>
<dbReference type="InterPro" id="IPR038379">
    <property type="entry name" value="SecE_sf"/>
</dbReference>
<keyword evidence="2 9" id="KW-0813">Transport</keyword>
<evidence type="ECO:0000256" key="3">
    <source>
        <dbReference type="ARBA" id="ARBA00022475"/>
    </source>
</evidence>
<dbReference type="Pfam" id="PF00584">
    <property type="entry name" value="SecE"/>
    <property type="match status" value="1"/>
</dbReference>
<dbReference type="NCBIfam" id="TIGR00964">
    <property type="entry name" value="secE_bact"/>
    <property type="match status" value="1"/>
</dbReference>
<reference evidence="12" key="1">
    <citation type="journal article" date="2019" name="Int. J. Syst. Evol. Microbiol.">
        <title>The Global Catalogue of Microorganisms (GCM) 10K type strain sequencing project: providing services to taxonomists for standard genome sequencing and annotation.</title>
        <authorList>
            <consortium name="The Broad Institute Genomics Platform"/>
            <consortium name="The Broad Institute Genome Sequencing Center for Infectious Disease"/>
            <person name="Wu L."/>
            <person name="Ma J."/>
        </authorList>
    </citation>
    <scope>NUCLEOTIDE SEQUENCE [LARGE SCALE GENOMIC DNA]</scope>
    <source>
        <strain evidence="12">JCM 14917</strain>
    </source>
</reference>
<sequence length="87" mass="9525">MKVTDTAESSSKGNPAGKESPKRGFFGRIILFVRQVIAELRKVVVPTRKELIRFTITVLVFVIIMMLIVTGLDLLFGAGAVWVFGGS</sequence>
<evidence type="ECO:0000313" key="12">
    <source>
        <dbReference type="Proteomes" id="UP001500974"/>
    </source>
</evidence>
<evidence type="ECO:0000256" key="8">
    <source>
        <dbReference type="ARBA" id="ARBA00023136"/>
    </source>
</evidence>
<comment type="subcellular location">
    <subcellularLocation>
        <location evidence="9">Cell membrane</location>
        <topology evidence="9">Single-pass membrane protein</topology>
    </subcellularLocation>
    <subcellularLocation>
        <location evidence="1">Membrane</location>
    </subcellularLocation>
</comment>
<feature type="transmembrane region" description="Helical" evidence="9">
    <location>
        <begin position="51"/>
        <end position="84"/>
    </location>
</feature>
<keyword evidence="4 9" id="KW-0812">Transmembrane</keyword>
<protein>
    <recommendedName>
        <fullName evidence="9">Protein translocase subunit SecE</fullName>
    </recommendedName>
</protein>
<evidence type="ECO:0000256" key="5">
    <source>
        <dbReference type="ARBA" id="ARBA00022927"/>
    </source>
</evidence>
<dbReference type="EMBL" id="BAAAON010000001">
    <property type="protein sequence ID" value="GAA2172379.1"/>
    <property type="molecule type" value="Genomic_DNA"/>
</dbReference>
<organism evidence="11 12">
    <name type="scientific">Arthrobacter parietis</name>
    <dbReference type="NCBI Taxonomy" id="271434"/>
    <lineage>
        <taxon>Bacteria</taxon>
        <taxon>Bacillati</taxon>
        <taxon>Actinomycetota</taxon>
        <taxon>Actinomycetes</taxon>
        <taxon>Micrococcales</taxon>
        <taxon>Micrococcaceae</taxon>
        <taxon>Arthrobacter</taxon>
    </lineage>
</organism>
<evidence type="ECO:0000256" key="6">
    <source>
        <dbReference type="ARBA" id="ARBA00022989"/>
    </source>
</evidence>
<evidence type="ECO:0000256" key="2">
    <source>
        <dbReference type="ARBA" id="ARBA00022448"/>
    </source>
</evidence>
<gene>
    <name evidence="9 11" type="primary">secE</name>
    <name evidence="11" type="ORF">GCM10009784_02590</name>
</gene>
<keyword evidence="12" id="KW-1185">Reference proteome</keyword>
<evidence type="ECO:0000256" key="10">
    <source>
        <dbReference type="SAM" id="MobiDB-lite"/>
    </source>
</evidence>
<dbReference type="InterPro" id="IPR005807">
    <property type="entry name" value="SecE_bac"/>
</dbReference>
<keyword evidence="5 9" id="KW-0653">Protein transport</keyword>
<feature type="region of interest" description="Disordered" evidence="10">
    <location>
        <begin position="1"/>
        <end position="22"/>
    </location>
</feature>
<dbReference type="Gene3D" id="1.20.5.1030">
    <property type="entry name" value="Preprotein translocase secy subunit"/>
    <property type="match status" value="1"/>
</dbReference>
<dbReference type="PANTHER" id="PTHR33910">
    <property type="entry name" value="PROTEIN TRANSLOCASE SUBUNIT SECE"/>
    <property type="match status" value="1"/>
</dbReference>
<evidence type="ECO:0000256" key="7">
    <source>
        <dbReference type="ARBA" id="ARBA00023010"/>
    </source>
</evidence>